<organism evidence="6 7">
    <name type="scientific">Erythrobacter ramosus</name>
    <dbReference type="NCBI Taxonomy" id="35811"/>
    <lineage>
        <taxon>Bacteria</taxon>
        <taxon>Pseudomonadati</taxon>
        <taxon>Pseudomonadota</taxon>
        <taxon>Alphaproteobacteria</taxon>
        <taxon>Sphingomonadales</taxon>
        <taxon>Erythrobacteraceae</taxon>
        <taxon>Erythrobacter/Porphyrobacter group</taxon>
        <taxon>Erythrobacter</taxon>
    </lineage>
</organism>
<dbReference type="RefSeq" id="WP_160761502.1">
    <property type="nucleotide sequence ID" value="NZ_BAAADZ010000010.1"/>
</dbReference>
<dbReference type="Pfam" id="PF07729">
    <property type="entry name" value="FCD"/>
    <property type="match status" value="1"/>
</dbReference>
<dbReference type="InterPro" id="IPR008920">
    <property type="entry name" value="TF_FadR/GntR_C"/>
</dbReference>
<keyword evidence="8" id="KW-1185">Reference proteome</keyword>
<dbReference type="GO" id="GO:0003700">
    <property type="term" value="F:DNA-binding transcription factor activity"/>
    <property type="evidence" value="ECO:0007669"/>
    <property type="project" value="InterPro"/>
</dbReference>
<evidence type="ECO:0000313" key="8">
    <source>
        <dbReference type="Proteomes" id="UP000548685"/>
    </source>
</evidence>
<dbReference type="AlphaFoldDB" id="A0A6I4ULG8"/>
<dbReference type="Pfam" id="PF00392">
    <property type="entry name" value="GntR"/>
    <property type="match status" value="1"/>
</dbReference>
<accession>A0A6I4ULG8</accession>
<dbReference type="InterPro" id="IPR000524">
    <property type="entry name" value="Tscrpt_reg_HTH_GntR"/>
</dbReference>
<dbReference type="SMART" id="SM00345">
    <property type="entry name" value="HTH_GNTR"/>
    <property type="match status" value="1"/>
</dbReference>
<dbReference type="SUPFAM" id="SSF46785">
    <property type="entry name" value="Winged helix' DNA-binding domain"/>
    <property type="match status" value="1"/>
</dbReference>
<dbReference type="EMBL" id="WTYB01000002">
    <property type="protein sequence ID" value="MXP39468.1"/>
    <property type="molecule type" value="Genomic_DNA"/>
</dbReference>
<gene>
    <name evidence="5" type="ORF">FHS52_001396</name>
    <name evidence="6" type="ORF">GRI59_12710</name>
</gene>
<reference evidence="6 7" key="1">
    <citation type="submission" date="2019-12" db="EMBL/GenBank/DDBJ databases">
        <title>Genomic-based taxomic classification of the family Erythrobacteraceae.</title>
        <authorList>
            <person name="Xu L."/>
        </authorList>
    </citation>
    <scope>NUCLEOTIDE SEQUENCE [LARGE SCALE GENOMIC DNA]</scope>
    <source>
        <strain evidence="6 7">JCM 10282</strain>
    </source>
</reference>
<name>A0A6I4ULG8_9SPHN</name>
<dbReference type="InterPro" id="IPR036388">
    <property type="entry name" value="WH-like_DNA-bd_sf"/>
</dbReference>
<dbReference type="OrthoDB" id="7620579at2"/>
<dbReference type="InterPro" id="IPR011711">
    <property type="entry name" value="GntR_C"/>
</dbReference>
<dbReference type="PROSITE" id="PS50949">
    <property type="entry name" value="HTH_GNTR"/>
    <property type="match status" value="1"/>
</dbReference>
<evidence type="ECO:0000313" key="6">
    <source>
        <dbReference type="EMBL" id="MXP39468.1"/>
    </source>
</evidence>
<keyword evidence="1" id="KW-0805">Transcription regulation</keyword>
<evidence type="ECO:0000256" key="2">
    <source>
        <dbReference type="ARBA" id="ARBA00023125"/>
    </source>
</evidence>
<dbReference type="Gene3D" id="1.20.120.530">
    <property type="entry name" value="GntR ligand-binding domain-like"/>
    <property type="match status" value="1"/>
</dbReference>
<comment type="caution">
    <text evidence="6">The sequence shown here is derived from an EMBL/GenBank/DDBJ whole genome shotgun (WGS) entry which is preliminary data.</text>
</comment>
<dbReference type="PANTHER" id="PTHR43537">
    <property type="entry name" value="TRANSCRIPTIONAL REGULATOR, GNTR FAMILY"/>
    <property type="match status" value="1"/>
</dbReference>
<evidence type="ECO:0000313" key="7">
    <source>
        <dbReference type="Proteomes" id="UP000430021"/>
    </source>
</evidence>
<feature type="domain" description="HTH gntR-type" evidence="4">
    <location>
        <begin position="2"/>
        <end position="69"/>
    </location>
</feature>
<dbReference type="GO" id="GO:0003677">
    <property type="term" value="F:DNA binding"/>
    <property type="evidence" value="ECO:0007669"/>
    <property type="project" value="UniProtKB-KW"/>
</dbReference>
<dbReference type="Gene3D" id="1.10.10.10">
    <property type="entry name" value="Winged helix-like DNA-binding domain superfamily/Winged helix DNA-binding domain"/>
    <property type="match status" value="1"/>
</dbReference>
<sequence length="227" mass="25241">MSRASERAYSAIRAHLLSGSVAAGEQLTEDQLAQITGVSRTPVREAVRRLEDELLLVRSDTKRLFVADWSRDDIEEMFVLRQMLECHAAERAAKRLSREQIAALEALNSELTAAVEQSPPDVVRFLEANRAFHEAIIDAAHSPRLGQMLAKLVEAPVVLRTARTYSQSDLRQSARDHDELVAAFAARDGDWARAVMGSHLRRAFHTFAKTVGPRADDAANDQDSREA</sequence>
<keyword evidence="3" id="KW-0804">Transcription</keyword>
<evidence type="ECO:0000256" key="1">
    <source>
        <dbReference type="ARBA" id="ARBA00023015"/>
    </source>
</evidence>
<dbReference type="Proteomes" id="UP000430021">
    <property type="component" value="Unassembled WGS sequence"/>
</dbReference>
<dbReference type="EMBL" id="JACICE010000002">
    <property type="protein sequence ID" value="MBB3775427.1"/>
    <property type="molecule type" value="Genomic_DNA"/>
</dbReference>
<evidence type="ECO:0000259" key="4">
    <source>
        <dbReference type="PROSITE" id="PS50949"/>
    </source>
</evidence>
<evidence type="ECO:0000256" key="3">
    <source>
        <dbReference type="ARBA" id="ARBA00023163"/>
    </source>
</evidence>
<evidence type="ECO:0000313" key="5">
    <source>
        <dbReference type="EMBL" id="MBB3775427.1"/>
    </source>
</evidence>
<dbReference type="InterPro" id="IPR036390">
    <property type="entry name" value="WH_DNA-bd_sf"/>
</dbReference>
<dbReference type="CDD" id="cd07377">
    <property type="entry name" value="WHTH_GntR"/>
    <property type="match status" value="1"/>
</dbReference>
<proteinExistence type="predicted"/>
<reference evidence="5 8" key="2">
    <citation type="submission" date="2020-08" db="EMBL/GenBank/DDBJ databases">
        <title>Genomic Encyclopedia of Type Strains, Phase IV (KMG-IV): sequencing the most valuable type-strain genomes for metagenomic binning, comparative biology and taxonomic classification.</title>
        <authorList>
            <person name="Goeker M."/>
        </authorList>
    </citation>
    <scope>NUCLEOTIDE SEQUENCE [LARGE SCALE GENOMIC DNA]</scope>
    <source>
        <strain evidence="5 8">DSM 8510</strain>
    </source>
</reference>
<protein>
    <submittedName>
        <fullName evidence="5">DNA-binding GntR family transcriptional regulator</fullName>
    </submittedName>
    <submittedName>
        <fullName evidence="6">FCD domain-containing protein</fullName>
    </submittedName>
</protein>
<keyword evidence="2 5" id="KW-0238">DNA-binding</keyword>
<dbReference type="PANTHER" id="PTHR43537:SF49">
    <property type="entry name" value="TRANSCRIPTIONAL REGULATORY PROTEIN"/>
    <property type="match status" value="1"/>
</dbReference>
<dbReference type="Proteomes" id="UP000548685">
    <property type="component" value="Unassembled WGS sequence"/>
</dbReference>
<dbReference type="SUPFAM" id="SSF48008">
    <property type="entry name" value="GntR ligand-binding domain-like"/>
    <property type="match status" value="1"/>
</dbReference>
<dbReference type="SMART" id="SM00895">
    <property type="entry name" value="FCD"/>
    <property type="match status" value="1"/>
</dbReference>